<gene>
    <name evidence="3" type="ORF">LMG21510_01105</name>
</gene>
<dbReference type="InterPro" id="IPR050508">
    <property type="entry name" value="Methyltransf_Superfamily"/>
</dbReference>
<feature type="domain" description="Methyltransferase type 11" evidence="2">
    <location>
        <begin position="116"/>
        <end position="205"/>
    </location>
</feature>
<dbReference type="PANTHER" id="PTHR42912:SF93">
    <property type="entry name" value="N6-ADENOSINE-METHYLTRANSFERASE TMT1A"/>
    <property type="match status" value="1"/>
</dbReference>
<dbReference type="Pfam" id="PF08241">
    <property type="entry name" value="Methyltransf_11"/>
    <property type="match status" value="1"/>
</dbReference>
<dbReference type="InterPro" id="IPR013216">
    <property type="entry name" value="Methyltransf_11"/>
</dbReference>
<dbReference type="RefSeq" id="WP_224040178.1">
    <property type="nucleotide sequence ID" value="NZ_CAJZAH010000001.1"/>
</dbReference>
<protein>
    <recommendedName>
        <fullName evidence="2">Methyltransferase type 11 domain-containing protein</fullName>
    </recommendedName>
</protein>
<evidence type="ECO:0000313" key="3">
    <source>
        <dbReference type="EMBL" id="CAG9168507.1"/>
    </source>
</evidence>
<evidence type="ECO:0000313" key="4">
    <source>
        <dbReference type="Proteomes" id="UP000721236"/>
    </source>
</evidence>
<name>A0ABN7Y9N0_9BURK</name>
<dbReference type="PANTHER" id="PTHR42912">
    <property type="entry name" value="METHYLTRANSFERASE"/>
    <property type="match status" value="1"/>
</dbReference>
<evidence type="ECO:0000259" key="2">
    <source>
        <dbReference type="Pfam" id="PF08241"/>
    </source>
</evidence>
<comment type="caution">
    <text evidence="3">The sequence shown here is derived from an EMBL/GenBank/DDBJ whole genome shotgun (WGS) entry which is preliminary data.</text>
</comment>
<dbReference type="InterPro" id="IPR029063">
    <property type="entry name" value="SAM-dependent_MTases_sf"/>
</dbReference>
<sequence length="332" mass="36329">MNPSLLSDLQSSFEAKSPADVAGAHPPRESGAQPAGRKTLGYGESLQPYLKADTRLSGGIIPEARIRHFTDGMRANAHYFSHPKWMDDWLAAVHRYPQLRERWHAAIGTLDDKVLVDLGCGPGNLLATLGGKPKMAIGVDIAMGSLERAAGVGYVPLLADAQNTPLASGIADVVAINGSLHHFDDMQRGLREAARLVRPGGVLVLDHDPQKTAWHFRGLALMLWRLRLPLYRWMQRGGHTAGDNEQQWALATELHHRPGDGVTNELLRSTLQPLGFDVDLYPHSHYVGREVLTGTMGRQPLKIRFAQRLSGIDPASPEAALSVLCVATRRRA</sequence>
<organism evidence="3 4">
    <name type="scientific">Cupriavidus respiraculi</name>
    <dbReference type="NCBI Taxonomy" id="195930"/>
    <lineage>
        <taxon>Bacteria</taxon>
        <taxon>Pseudomonadati</taxon>
        <taxon>Pseudomonadota</taxon>
        <taxon>Betaproteobacteria</taxon>
        <taxon>Burkholderiales</taxon>
        <taxon>Burkholderiaceae</taxon>
        <taxon>Cupriavidus</taxon>
    </lineage>
</organism>
<proteinExistence type="predicted"/>
<reference evidence="3 4" key="1">
    <citation type="submission" date="2021-08" db="EMBL/GenBank/DDBJ databases">
        <authorList>
            <person name="Peeters C."/>
        </authorList>
    </citation>
    <scope>NUCLEOTIDE SEQUENCE [LARGE SCALE GENOMIC DNA]</scope>
    <source>
        <strain evidence="3 4">LMG 21510</strain>
    </source>
</reference>
<dbReference type="Gene3D" id="3.40.50.150">
    <property type="entry name" value="Vaccinia Virus protein VP39"/>
    <property type="match status" value="1"/>
</dbReference>
<dbReference type="CDD" id="cd02440">
    <property type="entry name" value="AdoMet_MTases"/>
    <property type="match status" value="1"/>
</dbReference>
<dbReference type="SUPFAM" id="SSF53335">
    <property type="entry name" value="S-adenosyl-L-methionine-dependent methyltransferases"/>
    <property type="match status" value="1"/>
</dbReference>
<feature type="region of interest" description="Disordered" evidence="1">
    <location>
        <begin position="16"/>
        <end position="41"/>
    </location>
</feature>
<accession>A0ABN7Y9N0</accession>
<dbReference type="Proteomes" id="UP000721236">
    <property type="component" value="Unassembled WGS sequence"/>
</dbReference>
<dbReference type="EMBL" id="CAJZAH010000001">
    <property type="protein sequence ID" value="CAG9168507.1"/>
    <property type="molecule type" value="Genomic_DNA"/>
</dbReference>
<keyword evidence="4" id="KW-1185">Reference proteome</keyword>
<evidence type="ECO:0000256" key="1">
    <source>
        <dbReference type="SAM" id="MobiDB-lite"/>
    </source>
</evidence>